<dbReference type="PANTHER" id="PTHR38436:SF1">
    <property type="entry name" value="ESTER CYCLASE"/>
    <property type="match status" value="1"/>
</dbReference>
<dbReference type="Pfam" id="PF07366">
    <property type="entry name" value="SnoaL"/>
    <property type="match status" value="1"/>
</dbReference>
<dbReference type="EMBL" id="NXIG01000003">
    <property type="protein sequence ID" value="RXI32043.1"/>
    <property type="molecule type" value="Genomic_DNA"/>
</dbReference>
<protein>
    <submittedName>
        <fullName evidence="1">SnoaL-like polyketide cyclase</fullName>
    </submittedName>
</protein>
<proteinExistence type="predicted"/>
<dbReference type="CDD" id="cd00531">
    <property type="entry name" value="NTF2_like"/>
    <property type="match status" value="1"/>
</dbReference>
<dbReference type="RefSeq" id="WP_118918254.1">
    <property type="nucleotide sequence ID" value="NZ_CP032097.1"/>
</dbReference>
<evidence type="ECO:0000313" key="1">
    <source>
        <dbReference type="EMBL" id="AXX96109.1"/>
    </source>
</evidence>
<dbReference type="InterPro" id="IPR032710">
    <property type="entry name" value="NTF2-like_dom_sf"/>
</dbReference>
<dbReference type="OrthoDB" id="9810441at2"/>
<reference evidence="1 3" key="2">
    <citation type="submission" date="2018-08" db="EMBL/GenBank/DDBJ databases">
        <title>Complete genome of the Arcobacter ellisii type strain LMG 26155.</title>
        <authorList>
            <person name="Miller W.G."/>
            <person name="Yee E."/>
            <person name="Bono J.L."/>
        </authorList>
    </citation>
    <scope>NUCLEOTIDE SEQUENCE [LARGE SCALE GENOMIC DNA]</scope>
    <source>
        <strain evidence="1 3">LMG 26155</strain>
    </source>
</reference>
<evidence type="ECO:0000313" key="4">
    <source>
        <dbReference type="Proteomes" id="UP000290588"/>
    </source>
</evidence>
<name>A0A347UB81_9BACT</name>
<dbReference type="EMBL" id="CP032097">
    <property type="protein sequence ID" value="AXX96109.1"/>
    <property type="molecule type" value="Genomic_DNA"/>
</dbReference>
<evidence type="ECO:0000313" key="3">
    <source>
        <dbReference type="Proteomes" id="UP000262582"/>
    </source>
</evidence>
<evidence type="ECO:0000313" key="2">
    <source>
        <dbReference type="EMBL" id="RXI32043.1"/>
    </source>
</evidence>
<organism evidence="2 4">
    <name type="scientific">Arcobacter ellisii</name>
    <dbReference type="NCBI Taxonomy" id="913109"/>
    <lineage>
        <taxon>Bacteria</taxon>
        <taxon>Pseudomonadati</taxon>
        <taxon>Campylobacterota</taxon>
        <taxon>Epsilonproteobacteria</taxon>
        <taxon>Campylobacterales</taxon>
        <taxon>Arcobacteraceae</taxon>
        <taxon>Arcobacter</taxon>
    </lineage>
</organism>
<keyword evidence="3" id="KW-1185">Reference proteome</keyword>
<dbReference type="PANTHER" id="PTHR38436">
    <property type="entry name" value="POLYKETIDE CYCLASE SNOAL-LIKE DOMAIN"/>
    <property type="match status" value="1"/>
</dbReference>
<sequence length="134" mass="15478">MKKLTNKELVKLYYDELWNKQNKDYIDILFDDNITFHGSLDIDVKGKEQFKTYMDTILTGIPNLFHSIVTMVCEGDTIAVKALYNGRHTGKLFEFEPSNNKIAYSGASFFKFRDGKIVDVWVLGDLKNLIKQLS</sequence>
<dbReference type="Proteomes" id="UP000262582">
    <property type="component" value="Chromosome"/>
</dbReference>
<dbReference type="Proteomes" id="UP000290588">
    <property type="component" value="Unassembled WGS sequence"/>
</dbReference>
<dbReference type="AlphaFoldDB" id="A0A347UB81"/>
<dbReference type="SUPFAM" id="SSF54427">
    <property type="entry name" value="NTF2-like"/>
    <property type="match status" value="1"/>
</dbReference>
<accession>A0A347UB81</accession>
<dbReference type="GO" id="GO:0030638">
    <property type="term" value="P:polyketide metabolic process"/>
    <property type="evidence" value="ECO:0007669"/>
    <property type="project" value="InterPro"/>
</dbReference>
<dbReference type="InterPro" id="IPR009959">
    <property type="entry name" value="Cyclase_SnoaL-like"/>
</dbReference>
<dbReference type="KEGG" id="aell:AELL_2502"/>
<gene>
    <name evidence="1" type="ORF">AELL_2502</name>
    <name evidence="2" type="ORF">CP962_04465</name>
</gene>
<dbReference type="Gene3D" id="3.10.450.50">
    <property type="match status" value="1"/>
</dbReference>
<reference evidence="2 4" key="1">
    <citation type="submission" date="2017-09" db="EMBL/GenBank/DDBJ databases">
        <title>Genomics of the genus Arcobacter.</title>
        <authorList>
            <person name="Perez-Cataluna A."/>
            <person name="Figueras M.J."/>
            <person name="Salas-Masso N."/>
        </authorList>
    </citation>
    <scope>NUCLEOTIDE SEQUENCE [LARGE SCALE GENOMIC DNA]</scope>
    <source>
        <strain evidence="2 4">CECT 7837</strain>
    </source>
</reference>